<dbReference type="SUPFAM" id="SSF52317">
    <property type="entry name" value="Class I glutamine amidotransferase-like"/>
    <property type="match status" value="1"/>
</dbReference>
<evidence type="ECO:0000259" key="2">
    <source>
        <dbReference type="Pfam" id="PF09822"/>
    </source>
</evidence>
<sequence length="785" mass="90198">MKMVIQIAKAELRNLFYSPVAWFLTISFLVLFAWMYTTQLYMMVKMQEAYMEIKPDFKDLGPFPLTMAFFMPPNGVLKLVLENLYLFIPLLTMGLMGRETQMGTIKLLYSSPVKLRQIVGGKFLGIMVYNILLVSIAGVFMFTFFFFMRSPDYGLFISSVLGLFLLACAYTAIGLFVSSLTSYQILAALGTFLIVFVLSKIDGLWQKYDILRDITYFFYLPGRTSRMMKGLIATKDIVYYAMMVFMFLGFTLIRLKSLRESKPWYVKTLRVVMVVMITISVGYFLSLPVTTKYWDLTAGERNTIHPNTKKVVADLNEGPMEVTLYVNLLGGAAQYGLPEWRNEYLNKVWEKILRFKTDIRFKYVYYYYYDKSMDGGALAEIFPGKNNEEMAREMAQAFYVNVKKFKPYSAIRDSIDLDPEGQRLLIQLSYKGRKEFLRTYNGSEVESTFATEENMAAAFKRLAHPESIPRILYTSDNLERSLWRGGEREHHNFMSKQFSNGLYNLGFDVDSISLEKEEIPSNITALVVADPKTAFSETVYRKIKKYMDDGGNIVFMGEPGKQELLNPLIRDLGVQMLDGNLVEPTWHEKPDMVNPYYTRAAPALADEIGLWQVSEKWKEEYFRDTAKMLMPGVAAISYTDSIGSVKKPLLLTVGTSTWIKKGKLVVDSADVKYSQEDGDVKGSFPTVLQLTRQVGNRQQKAAIYGDADFINNMRWKNGEVINRAVYSWMTENAYPVYAFPYVWPKDNLFLIKPRTAKIFHIASVWILPSILLITAIVVLVRRKRK</sequence>
<dbReference type="Pfam" id="PF09822">
    <property type="entry name" value="ABC_transp_aux"/>
    <property type="match status" value="1"/>
</dbReference>
<dbReference type="InterPro" id="IPR029062">
    <property type="entry name" value="Class_I_gatase-like"/>
</dbReference>
<organism evidence="3 4">
    <name type="scientific">Pseudobacter ginsenosidimutans</name>
    <dbReference type="NCBI Taxonomy" id="661488"/>
    <lineage>
        <taxon>Bacteria</taxon>
        <taxon>Pseudomonadati</taxon>
        <taxon>Bacteroidota</taxon>
        <taxon>Chitinophagia</taxon>
        <taxon>Chitinophagales</taxon>
        <taxon>Chitinophagaceae</taxon>
        <taxon>Pseudobacter</taxon>
    </lineage>
</organism>
<dbReference type="AlphaFoldDB" id="A0A4Q7N164"/>
<reference evidence="3 4" key="1">
    <citation type="submission" date="2019-02" db="EMBL/GenBank/DDBJ databases">
        <title>Genomic Encyclopedia of Type Strains, Phase IV (KMG-IV): sequencing the most valuable type-strain genomes for metagenomic binning, comparative biology and taxonomic classification.</title>
        <authorList>
            <person name="Goeker M."/>
        </authorList>
    </citation>
    <scope>NUCLEOTIDE SEQUENCE [LARGE SCALE GENOMIC DNA]</scope>
    <source>
        <strain evidence="3 4">DSM 18116</strain>
    </source>
</reference>
<feature type="transmembrane region" description="Helical" evidence="1">
    <location>
        <begin position="237"/>
        <end position="255"/>
    </location>
</feature>
<feature type="transmembrane region" description="Helical" evidence="1">
    <location>
        <begin position="123"/>
        <end position="147"/>
    </location>
</feature>
<gene>
    <name evidence="3" type="ORF">EV199_0148</name>
</gene>
<dbReference type="EMBL" id="SGXA01000001">
    <property type="protein sequence ID" value="RZS74304.1"/>
    <property type="molecule type" value="Genomic_DNA"/>
</dbReference>
<keyword evidence="1" id="KW-1133">Transmembrane helix</keyword>
<dbReference type="InterPro" id="IPR019196">
    <property type="entry name" value="ABC_transp_unknown"/>
</dbReference>
<name>A0A4Q7N164_9BACT</name>
<dbReference type="GO" id="GO:0140359">
    <property type="term" value="F:ABC-type transporter activity"/>
    <property type="evidence" value="ECO:0007669"/>
    <property type="project" value="InterPro"/>
</dbReference>
<dbReference type="GO" id="GO:0005886">
    <property type="term" value="C:plasma membrane"/>
    <property type="evidence" value="ECO:0007669"/>
    <property type="project" value="UniProtKB-SubCell"/>
</dbReference>
<evidence type="ECO:0000313" key="4">
    <source>
        <dbReference type="Proteomes" id="UP000293874"/>
    </source>
</evidence>
<feature type="domain" description="ABC-type uncharacterised transport system" evidence="2">
    <location>
        <begin position="496"/>
        <end position="564"/>
    </location>
</feature>
<proteinExistence type="predicted"/>
<dbReference type="Proteomes" id="UP000293874">
    <property type="component" value="Unassembled WGS sequence"/>
</dbReference>
<keyword evidence="1" id="KW-0812">Transmembrane</keyword>
<dbReference type="Pfam" id="PF12679">
    <property type="entry name" value="ABC2_membrane_2"/>
    <property type="match status" value="1"/>
</dbReference>
<feature type="transmembrane region" description="Helical" evidence="1">
    <location>
        <begin position="183"/>
        <end position="201"/>
    </location>
</feature>
<evidence type="ECO:0000313" key="3">
    <source>
        <dbReference type="EMBL" id="RZS74304.1"/>
    </source>
</evidence>
<evidence type="ECO:0000256" key="1">
    <source>
        <dbReference type="SAM" id="Phobius"/>
    </source>
</evidence>
<keyword evidence="4" id="KW-1185">Reference proteome</keyword>
<feature type="transmembrane region" description="Helical" evidence="1">
    <location>
        <begin position="75"/>
        <end position="96"/>
    </location>
</feature>
<protein>
    <submittedName>
        <fullName evidence="3">ABC-2 type transport system permease protein</fullName>
    </submittedName>
</protein>
<feature type="transmembrane region" description="Helical" evidence="1">
    <location>
        <begin position="12"/>
        <end position="36"/>
    </location>
</feature>
<feature type="transmembrane region" description="Helical" evidence="1">
    <location>
        <begin position="267"/>
        <end position="285"/>
    </location>
</feature>
<comment type="caution">
    <text evidence="3">The sequence shown here is derived from an EMBL/GenBank/DDBJ whole genome shotgun (WGS) entry which is preliminary data.</text>
</comment>
<feature type="transmembrane region" description="Helical" evidence="1">
    <location>
        <begin position="153"/>
        <end position="176"/>
    </location>
</feature>
<keyword evidence="1" id="KW-0472">Membrane</keyword>
<accession>A0A4Q7N164</accession>
<feature type="transmembrane region" description="Helical" evidence="1">
    <location>
        <begin position="758"/>
        <end position="780"/>
    </location>
</feature>